<protein>
    <recommendedName>
        <fullName evidence="4 12">Tyrosine recombinase XerD</fullName>
    </recommendedName>
</protein>
<evidence type="ECO:0000256" key="7">
    <source>
        <dbReference type="ARBA" id="ARBA00022829"/>
    </source>
</evidence>
<feature type="region of interest" description="Disordered" evidence="13">
    <location>
        <begin position="92"/>
        <end position="127"/>
    </location>
</feature>
<dbReference type="InterPro" id="IPR011931">
    <property type="entry name" value="Recomb_XerC"/>
</dbReference>
<dbReference type="Gene3D" id="1.10.150.130">
    <property type="match status" value="1"/>
</dbReference>
<keyword evidence="7 12" id="KW-0159">Chromosome partition</keyword>
<dbReference type="NCBIfam" id="TIGR02224">
    <property type="entry name" value="recomb_XerC"/>
    <property type="match status" value="1"/>
</dbReference>
<organism evidence="16 17">
    <name type="scientific">Alkalicoccus luteus</name>
    <dbReference type="NCBI Taxonomy" id="1237094"/>
    <lineage>
        <taxon>Bacteria</taxon>
        <taxon>Bacillati</taxon>
        <taxon>Bacillota</taxon>
        <taxon>Bacilli</taxon>
        <taxon>Bacillales</taxon>
        <taxon>Bacillaceae</taxon>
        <taxon>Alkalicoccus</taxon>
    </lineage>
</organism>
<feature type="domain" description="Core-binding (CB)" evidence="15">
    <location>
        <begin position="1"/>
        <end position="86"/>
    </location>
</feature>
<dbReference type="AlphaFoldDB" id="A0A969TY42"/>
<feature type="active site" evidence="12">
    <location>
        <position position="243"/>
    </location>
</feature>
<dbReference type="InterPro" id="IPR050090">
    <property type="entry name" value="Tyrosine_recombinase_XerCD"/>
</dbReference>
<evidence type="ECO:0000256" key="1">
    <source>
        <dbReference type="ARBA" id="ARBA00004496"/>
    </source>
</evidence>
<dbReference type="InterPro" id="IPR013762">
    <property type="entry name" value="Integrase-like_cat_sf"/>
</dbReference>
<evidence type="ECO:0000256" key="12">
    <source>
        <dbReference type="HAMAP-Rule" id="MF_01807"/>
    </source>
</evidence>
<feature type="active site" evidence="12">
    <location>
        <position position="269"/>
    </location>
</feature>
<accession>A0A969TY42</accession>
<keyword evidence="5 12" id="KW-0963">Cytoplasm</keyword>
<keyword evidence="17" id="KW-1185">Reference proteome</keyword>
<feature type="active site" evidence="12">
    <location>
        <position position="246"/>
    </location>
</feature>
<comment type="function">
    <text evidence="12">Site-specific tyrosine recombinase, which acts by catalyzing the cutting and rejoining of the recombining DNA molecules. The XerC-XerD complex is essential to convert dimers of the bacterial chromosome into monomers to permit their segregation at cell division. It also contributes to the segregational stability of plasmids.</text>
</comment>
<comment type="subcellular location">
    <subcellularLocation>
        <location evidence="1 12">Cytoplasm</location>
    </subcellularLocation>
</comment>
<dbReference type="HAMAP" id="MF_01807">
    <property type="entry name" value="Recomb_XerD"/>
    <property type="match status" value="1"/>
</dbReference>
<dbReference type="InterPro" id="IPR002104">
    <property type="entry name" value="Integrase_catalytic"/>
</dbReference>
<dbReference type="InterPro" id="IPR004107">
    <property type="entry name" value="Integrase_SAM-like_N"/>
</dbReference>
<evidence type="ECO:0000259" key="15">
    <source>
        <dbReference type="PROSITE" id="PS51900"/>
    </source>
</evidence>
<dbReference type="PROSITE" id="PS51898">
    <property type="entry name" value="TYR_RECOMBINASE"/>
    <property type="match status" value="1"/>
</dbReference>
<dbReference type="GO" id="GO:0051301">
    <property type="term" value="P:cell division"/>
    <property type="evidence" value="ECO:0007669"/>
    <property type="project" value="UniProtKB-UniRule"/>
</dbReference>
<comment type="similarity">
    <text evidence="3 12">Belongs to the 'phage' integrase family. XerD subfamily.</text>
</comment>
<evidence type="ECO:0000256" key="4">
    <source>
        <dbReference type="ARBA" id="ARBA00015810"/>
    </source>
</evidence>
<dbReference type="GO" id="GO:0007059">
    <property type="term" value="P:chromosome segregation"/>
    <property type="evidence" value="ECO:0007669"/>
    <property type="project" value="UniProtKB-UniRule"/>
</dbReference>
<comment type="similarity">
    <text evidence="2">Belongs to the 'phage' integrase family. XerC subfamily.</text>
</comment>
<dbReference type="PANTHER" id="PTHR30349">
    <property type="entry name" value="PHAGE INTEGRASE-RELATED"/>
    <property type="match status" value="1"/>
</dbReference>
<evidence type="ECO:0000256" key="11">
    <source>
        <dbReference type="ARBA" id="ARBA00023306"/>
    </source>
</evidence>
<dbReference type="GO" id="GO:0006313">
    <property type="term" value="P:DNA transposition"/>
    <property type="evidence" value="ECO:0007669"/>
    <property type="project" value="UniProtKB-UniRule"/>
</dbReference>
<evidence type="ECO:0000256" key="6">
    <source>
        <dbReference type="ARBA" id="ARBA00022618"/>
    </source>
</evidence>
<proteinExistence type="inferred from homology"/>
<dbReference type="Gene3D" id="1.10.443.10">
    <property type="entry name" value="Intergrase catalytic core"/>
    <property type="match status" value="1"/>
</dbReference>
<dbReference type="CDD" id="cd00798">
    <property type="entry name" value="INT_XerDC_C"/>
    <property type="match status" value="1"/>
</dbReference>
<dbReference type="EMBL" id="JAATHJ010000031">
    <property type="protein sequence ID" value="NJP38829.1"/>
    <property type="molecule type" value="Genomic_DNA"/>
</dbReference>
<evidence type="ECO:0000313" key="17">
    <source>
        <dbReference type="Proteomes" id="UP000752012"/>
    </source>
</evidence>
<reference evidence="16 17" key="1">
    <citation type="submission" date="2020-03" db="EMBL/GenBank/DDBJ databases">
        <title>Assessment of the enzymatic potential of alkaline-tolerant lipase obtained from Bacillus luteus H11 (technogenic soil) for the bioremediation of saline soils contaminated with petroleum substances.</title>
        <authorList>
            <person name="Kalwasinska A."/>
        </authorList>
    </citation>
    <scope>NUCLEOTIDE SEQUENCE [LARGE SCALE GENOMIC DNA]</scope>
    <source>
        <strain evidence="16 17">H11</strain>
    </source>
</reference>
<dbReference type="SUPFAM" id="SSF56349">
    <property type="entry name" value="DNA breaking-rejoining enzymes"/>
    <property type="match status" value="1"/>
</dbReference>
<keyword evidence="10 12" id="KW-0233">DNA recombination</keyword>
<feature type="active site" evidence="12">
    <location>
        <position position="148"/>
    </location>
</feature>
<keyword evidence="8 12" id="KW-0229">DNA integration</keyword>
<feature type="compositionally biased region" description="Basic and acidic residues" evidence="13">
    <location>
        <begin position="116"/>
        <end position="127"/>
    </location>
</feature>
<evidence type="ECO:0000256" key="10">
    <source>
        <dbReference type="ARBA" id="ARBA00023172"/>
    </source>
</evidence>
<dbReference type="Pfam" id="PF02899">
    <property type="entry name" value="Phage_int_SAM_1"/>
    <property type="match status" value="1"/>
</dbReference>
<dbReference type="InterPro" id="IPR011010">
    <property type="entry name" value="DNA_brk_join_enz"/>
</dbReference>
<dbReference type="NCBIfam" id="TIGR02225">
    <property type="entry name" value="recomb_XerD"/>
    <property type="match status" value="1"/>
</dbReference>
<evidence type="ECO:0000259" key="14">
    <source>
        <dbReference type="PROSITE" id="PS51898"/>
    </source>
</evidence>
<evidence type="ECO:0000256" key="13">
    <source>
        <dbReference type="SAM" id="MobiDB-lite"/>
    </source>
</evidence>
<dbReference type="InterPro" id="IPR010998">
    <property type="entry name" value="Integrase_recombinase_N"/>
</dbReference>
<name>A0A969TY42_9BACI</name>
<evidence type="ECO:0000256" key="3">
    <source>
        <dbReference type="ARBA" id="ARBA00010450"/>
    </source>
</evidence>
<dbReference type="NCBIfam" id="NF040815">
    <property type="entry name" value="recomb_XerA_Arch"/>
    <property type="match status" value="1"/>
</dbReference>
<keyword evidence="11 12" id="KW-0131">Cell cycle</keyword>
<feature type="active site" evidence="12">
    <location>
        <position position="172"/>
    </location>
</feature>
<dbReference type="NCBIfam" id="NF001399">
    <property type="entry name" value="PRK00283.1"/>
    <property type="match status" value="1"/>
</dbReference>
<keyword evidence="6 12" id="KW-0132">Cell division</keyword>
<dbReference type="PROSITE" id="PS51900">
    <property type="entry name" value="CB"/>
    <property type="match status" value="1"/>
</dbReference>
<dbReference type="InterPro" id="IPR011932">
    <property type="entry name" value="Recomb_XerD"/>
</dbReference>
<keyword evidence="9 12" id="KW-0238">DNA-binding</keyword>
<dbReference type="GO" id="GO:0005737">
    <property type="term" value="C:cytoplasm"/>
    <property type="evidence" value="ECO:0007669"/>
    <property type="project" value="UniProtKB-SubCell"/>
</dbReference>
<dbReference type="SUPFAM" id="SSF47823">
    <property type="entry name" value="lambda integrase-like, N-terminal domain"/>
    <property type="match status" value="1"/>
</dbReference>
<dbReference type="GO" id="GO:0009037">
    <property type="term" value="F:tyrosine-based site-specific recombinase activity"/>
    <property type="evidence" value="ECO:0007669"/>
    <property type="project" value="UniProtKB-UniRule"/>
</dbReference>
<dbReference type="HAMAP" id="MF_01808">
    <property type="entry name" value="Recomb_XerC_XerD"/>
    <property type="match status" value="1"/>
</dbReference>
<dbReference type="PANTHER" id="PTHR30349:SF81">
    <property type="entry name" value="TYROSINE RECOMBINASE XERC"/>
    <property type="match status" value="1"/>
</dbReference>
<dbReference type="InterPro" id="IPR023009">
    <property type="entry name" value="Tyrosine_recombinase_XerC/XerD"/>
</dbReference>
<feature type="active site" description="O-(3'-phospho-DNA)-tyrosine intermediate" evidence="12">
    <location>
        <position position="278"/>
    </location>
</feature>
<dbReference type="InterPro" id="IPR044068">
    <property type="entry name" value="CB"/>
</dbReference>
<evidence type="ECO:0000256" key="5">
    <source>
        <dbReference type="ARBA" id="ARBA00022490"/>
    </source>
</evidence>
<evidence type="ECO:0000313" key="16">
    <source>
        <dbReference type="EMBL" id="NJP38829.1"/>
    </source>
</evidence>
<dbReference type="Proteomes" id="UP000752012">
    <property type="component" value="Unassembled WGS sequence"/>
</dbReference>
<evidence type="ECO:0000256" key="2">
    <source>
        <dbReference type="ARBA" id="ARBA00006657"/>
    </source>
</evidence>
<comment type="subunit">
    <text evidence="12">Forms a cyclic heterotetrameric complex composed of two molecules of XerC and two molecules of XerD.</text>
</comment>
<dbReference type="Pfam" id="PF00589">
    <property type="entry name" value="Phage_integrase"/>
    <property type="match status" value="1"/>
</dbReference>
<gene>
    <name evidence="12 16" type="primary">xerD</name>
    <name evidence="16" type="ORF">HCN83_14775</name>
</gene>
<comment type="caution">
    <text evidence="16">The sequence shown here is derived from an EMBL/GenBank/DDBJ whole genome shotgun (WGS) entry which is preliminary data.</text>
</comment>
<sequence length="297" mass="34036">MQHEIEAFIHYLTVEKGLSSNSVSAYERDLRAYAHYLQESADVKSWDSVMRHHISGFLRNLYENGRAASTTARMLSSVRSFHRFMLREKLSSQDPSSDIDAPKQERRLPKVLSSSEVEKLLDEPGGKRKPIDLRNKAMLELLYATGMRVTELCTLKTSDVHLQMGFVQCRGKGSKERIVPLGRHASDALQHYLDSGRSELMRKKQSDDLFLNHHGNVLSRQGFWKIIKKLAREAGIEKELSPHILRHSFATHLLENGADLRAVQEMLGHADISTTQIYTHVTKVRMREVYTQHHPRA</sequence>
<dbReference type="RefSeq" id="WP_168008701.1">
    <property type="nucleotide sequence ID" value="NZ_JAATHJ010000031.1"/>
</dbReference>
<feature type="domain" description="Tyr recombinase" evidence="14">
    <location>
        <begin position="107"/>
        <end position="291"/>
    </location>
</feature>
<dbReference type="GO" id="GO:0003677">
    <property type="term" value="F:DNA binding"/>
    <property type="evidence" value="ECO:0007669"/>
    <property type="project" value="UniProtKB-UniRule"/>
</dbReference>
<evidence type="ECO:0000256" key="9">
    <source>
        <dbReference type="ARBA" id="ARBA00023125"/>
    </source>
</evidence>
<evidence type="ECO:0000256" key="8">
    <source>
        <dbReference type="ARBA" id="ARBA00022908"/>
    </source>
</evidence>